<dbReference type="EMBL" id="AZMC01000104">
    <property type="protein sequence ID" value="ETI89827.1"/>
    <property type="molecule type" value="Genomic_DNA"/>
</dbReference>
<reference evidence="1 2" key="1">
    <citation type="submission" date="2013-12" db="EMBL/GenBank/DDBJ databases">
        <title>A Varibaculum cambriense genome reconstructed from a premature infant gut community with otherwise low bacterial novelty that shifts toward anaerobic metabolism during the third week of life.</title>
        <authorList>
            <person name="Brown C.T."/>
            <person name="Sharon I."/>
            <person name="Thomas B.C."/>
            <person name="Castelle C.J."/>
            <person name="Morowitz M.J."/>
            <person name="Banfield J.F."/>
        </authorList>
    </citation>
    <scope>NUCLEOTIDE SEQUENCE [LARGE SCALE GENOMIC DNA]</scope>
    <source>
        <strain evidence="2">DORA_17_25</strain>
    </source>
</reference>
<name>W1U7U4_9FIRM</name>
<protein>
    <recommendedName>
        <fullName evidence="3">Lipoprotein</fullName>
    </recommendedName>
</protein>
<dbReference type="PROSITE" id="PS51257">
    <property type="entry name" value="PROKAR_LIPOPROTEIN"/>
    <property type="match status" value="1"/>
</dbReference>
<dbReference type="Proteomes" id="UP000018840">
    <property type="component" value="Unassembled WGS sequence"/>
</dbReference>
<proteinExistence type="predicted"/>
<comment type="caution">
    <text evidence="1">The sequence shown here is derived from an EMBL/GenBank/DDBJ whole genome shotgun (WGS) entry which is preliminary data.</text>
</comment>
<evidence type="ECO:0008006" key="3">
    <source>
        <dbReference type="Google" id="ProtNLM"/>
    </source>
</evidence>
<evidence type="ECO:0000313" key="2">
    <source>
        <dbReference type="Proteomes" id="UP000018840"/>
    </source>
</evidence>
<dbReference type="RefSeq" id="WP_024047801.1">
    <property type="nucleotide sequence ID" value="NZ_AZMC01000104.1"/>
</dbReference>
<feature type="non-terminal residue" evidence="1">
    <location>
        <position position="83"/>
    </location>
</feature>
<organism evidence="1 2">
    <name type="scientific">Negativicoccus succinicivorans DORA_17_25</name>
    <dbReference type="NCBI Taxonomy" id="1403945"/>
    <lineage>
        <taxon>Bacteria</taxon>
        <taxon>Bacillati</taxon>
        <taxon>Bacillota</taxon>
        <taxon>Negativicutes</taxon>
        <taxon>Veillonellales</taxon>
        <taxon>Veillonellaceae</taxon>
        <taxon>Negativicoccus</taxon>
    </lineage>
</organism>
<gene>
    <name evidence="1" type="ORF">Q612_NSC00104G0001</name>
</gene>
<accession>W1U7U4</accession>
<sequence length="83" mass="9000">MKKLLLGTIATIGLTITLGACSNNNSEKDSSESKIDESMLNQLQGDWNSNGSQPSIEFEDKTIKTEVAGMTDEYKLTEAKDNG</sequence>
<dbReference type="AlphaFoldDB" id="W1U7U4"/>
<evidence type="ECO:0000313" key="1">
    <source>
        <dbReference type="EMBL" id="ETI89827.1"/>
    </source>
</evidence>